<gene>
    <name evidence="1" type="ORF">B8W72_20675</name>
</gene>
<proteinExistence type="predicted"/>
<sequence length="183" mass="19903">MARRIAYTGEPVLTLEQVAFQCRAEPEDLQPELINQIIIPAVTAQSESRTGAAIREARYEEDWPAHYPSGHPLDVGQAIAVESVMRLDAAGAPVEFTGAVELIQGGKESYLAFPCGRPEGRLRIRYRAGVDLEAHPGVVSWLLMAAETAFAQRGLLIVGQTLSEVPSGFVDHLLADITVPPRF</sequence>
<evidence type="ECO:0000313" key="2">
    <source>
        <dbReference type="Proteomes" id="UP000196082"/>
    </source>
</evidence>
<dbReference type="AlphaFoldDB" id="A0A1Y3KQX0"/>
<name>A0A1Y3KQX0_PSEPU</name>
<organism evidence="1 2">
    <name type="scientific">Pseudomonas putida</name>
    <name type="common">Arthrobacter siderocapsulatus</name>
    <dbReference type="NCBI Taxonomy" id="303"/>
    <lineage>
        <taxon>Bacteria</taxon>
        <taxon>Pseudomonadati</taxon>
        <taxon>Pseudomonadota</taxon>
        <taxon>Gammaproteobacteria</taxon>
        <taxon>Pseudomonadales</taxon>
        <taxon>Pseudomonadaceae</taxon>
        <taxon>Pseudomonas</taxon>
    </lineage>
</organism>
<accession>A0A1Y3KQX0</accession>
<evidence type="ECO:0000313" key="1">
    <source>
        <dbReference type="EMBL" id="OUM28277.1"/>
    </source>
</evidence>
<dbReference type="EMBL" id="NFSB01000084">
    <property type="protein sequence ID" value="OUM28277.1"/>
    <property type="molecule type" value="Genomic_DNA"/>
</dbReference>
<protein>
    <submittedName>
        <fullName evidence="1">Uncharacterized protein</fullName>
    </submittedName>
</protein>
<dbReference type="RefSeq" id="WP_086977697.1">
    <property type="nucleotide sequence ID" value="NZ_NFSB01000084.1"/>
</dbReference>
<comment type="caution">
    <text evidence="1">The sequence shown here is derived from an EMBL/GenBank/DDBJ whole genome shotgun (WGS) entry which is preliminary data.</text>
</comment>
<reference evidence="1 2" key="1">
    <citation type="submission" date="2017-05" db="EMBL/GenBank/DDBJ databases">
        <title>Whole genome sequence of Pseudomonas putida isolate 1312 commercialized as a biostimulant.</title>
        <authorList>
            <person name="Crovadore J."/>
            <person name="Blanc P."/>
            <person name="Chablais R."/>
            <person name="Cochard B."/>
            <person name="Grizard D."/>
            <person name="Lefort F."/>
        </authorList>
    </citation>
    <scope>NUCLEOTIDE SEQUENCE [LARGE SCALE GENOMIC DNA]</scope>
    <source>
        <strain evidence="1 2">1312</strain>
    </source>
</reference>
<dbReference type="Proteomes" id="UP000196082">
    <property type="component" value="Unassembled WGS sequence"/>
</dbReference>